<evidence type="ECO:0000313" key="2">
    <source>
        <dbReference type="Proteomes" id="UP000718281"/>
    </source>
</evidence>
<comment type="caution">
    <text evidence="1">The sequence shown here is derived from an EMBL/GenBank/DDBJ whole genome shotgun (WGS) entry which is preliminary data.</text>
</comment>
<dbReference type="EMBL" id="JADIXZ010000001">
    <property type="protein sequence ID" value="MBK6299892.1"/>
    <property type="molecule type" value="Genomic_DNA"/>
</dbReference>
<dbReference type="Proteomes" id="UP000718281">
    <property type="component" value="Unassembled WGS sequence"/>
</dbReference>
<evidence type="ECO:0000313" key="1">
    <source>
        <dbReference type="EMBL" id="MBK6299892.1"/>
    </source>
</evidence>
<reference evidence="1 2" key="1">
    <citation type="submission" date="2020-10" db="EMBL/GenBank/DDBJ databases">
        <title>Connecting structure to function with the recovery of over 1000 high-quality activated sludge metagenome-assembled genomes encoding full-length rRNA genes using long-read sequencing.</title>
        <authorList>
            <person name="Singleton C.M."/>
            <person name="Petriglieri F."/>
            <person name="Kristensen J.M."/>
            <person name="Kirkegaard R.H."/>
            <person name="Michaelsen T.Y."/>
            <person name="Andersen M.H."/>
            <person name="Karst S.M."/>
            <person name="Dueholm M.S."/>
            <person name="Nielsen P.H."/>
            <person name="Albertsen M."/>
        </authorList>
    </citation>
    <scope>NUCLEOTIDE SEQUENCE [LARGE SCALE GENOMIC DNA]</scope>
    <source>
        <strain evidence="1">AalE_18-Q3-R2-46_BAT3C.188</strain>
    </source>
</reference>
<protein>
    <submittedName>
        <fullName evidence="1">Uncharacterized protein</fullName>
    </submittedName>
</protein>
<organism evidence="1 2">
    <name type="scientific">Candidatus Phosphoribacter hodrii</name>
    <dbReference type="NCBI Taxonomy" id="2953743"/>
    <lineage>
        <taxon>Bacteria</taxon>
        <taxon>Bacillati</taxon>
        <taxon>Actinomycetota</taxon>
        <taxon>Actinomycetes</taxon>
        <taxon>Micrococcales</taxon>
        <taxon>Dermatophilaceae</taxon>
        <taxon>Candidatus Phosphoribacter</taxon>
    </lineage>
</organism>
<accession>A0A934X372</accession>
<proteinExistence type="predicted"/>
<gene>
    <name evidence="1" type="ORF">IPF40_02165</name>
</gene>
<name>A0A934X372_9MICO</name>
<dbReference type="AlphaFoldDB" id="A0A934X372"/>
<sequence>MSGCGASDFTSSSLATLVPTSSQPVVTTKAKAKATATATATAASTSTLGVLPPVLSTSSSPVDAAVVTSLADLPAAFGCPKAPQPIVVPASGDKPPALVCRSELAEEALFLWYVDDADSKYRAVKAALATARYVRAGRHWVAGGMVDKTMGSVGGDVFKQ</sequence>